<dbReference type="EMBL" id="ML179785">
    <property type="protein sequence ID" value="THU81716.1"/>
    <property type="molecule type" value="Genomic_DNA"/>
</dbReference>
<protein>
    <submittedName>
        <fullName evidence="1">Uncharacterized protein</fullName>
    </submittedName>
</protein>
<proteinExistence type="predicted"/>
<evidence type="ECO:0000313" key="1">
    <source>
        <dbReference type="EMBL" id="THU81716.1"/>
    </source>
</evidence>
<organism evidence="1 2">
    <name type="scientific">Dendrothele bispora (strain CBS 962.96)</name>
    <dbReference type="NCBI Taxonomy" id="1314807"/>
    <lineage>
        <taxon>Eukaryota</taxon>
        <taxon>Fungi</taxon>
        <taxon>Dikarya</taxon>
        <taxon>Basidiomycota</taxon>
        <taxon>Agaricomycotina</taxon>
        <taxon>Agaricomycetes</taxon>
        <taxon>Agaricomycetidae</taxon>
        <taxon>Agaricales</taxon>
        <taxon>Agaricales incertae sedis</taxon>
        <taxon>Dendrothele</taxon>
    </lineage>
</organism>
<dbReference type="Proteomes" id="UP000297245">
    <property type="component" value="Unassembled WGS sequence"/>
</dbReference>
<sequence length="270" mass="31931">MTSKTPCQVAEPPRRSEFHITYRAVEREQYRSRLYHDDIPPTILALHLCRMLMGNARYVTQIMSNSTIIPAKTYLASAAFAESFKKVDFNTFSSVYNDAVRRTRYLQDLEEELLGEADRLSREEFLHDFNSFITKGSNHFHAEARKQLRLAADDLATWPQPRTYADVLKEPKDPWNCATFDEYQLDQNRHLPQSPSHHYQWWTHPYGYQLALYNWEGDHPTPMDWEDFPGWKEGEQEFWGCDWSQEVKEEKGKIWDLAVGVELLYRKTIE</sequence>
<reference evidence="1 2" key="1">
    <citation type="journal article" date="2019" name="Nat. Ecol. Evol.">
        <title>Megaphylogeny resolves global patterns of mushroom evolution.</title>
        <authorList>
            <person name="Varga T."/>
            <person name="Krizsan K."/>
            <person name="Foldi C."/>
            <person name="Dima B."/>
            <person name="Sanchez-Garcia M."/>
            <person name="Sanchez-Ramirez S."/>
            <person name="Szollosi G.J."/>
            <person name="Szarkandi J.G."/>
            <person name="Papp V."/>
            <person name="Albert L."/>
            <person name="Andreopoulos W."/>
            <person name="Angelini C."/>
            <person name="Antonin V."/>
            <person name="Barry K.W."/>
            <person name="Bougher N.L."/>
            <person name="Buchanan P."/>
            <person name="Buyck B."/>
            <person name="Bense V."/>
            <person name="Catcheside P."/>
            <person name="Chovatia M."/>
            <person name="Cooper J."/>
            <person name="Damon W."/>
            <person name="Desjardin D."/>
            <person name="Finy P."/>
            <person name="Geml J."/>
            <person name="Haridas S."/>
            <person name="Hughes K."/>
            <person name="Justo A."/>
            <person name="Karasinski D."/>
            <person name="Kautmanova I."/>
            <person name="Kiss B."/>
            <person name="Kocsube S."/>
            <person name="Kotiranta H."/>
            <person name="LaButti K.M."/>
            <person name="Lechner B.E."/>
            <person name="Liimatainen K."/>
            <person name="Lipzen A."/>
            <person name="Lukacs Z."/>
            <person name="Mihaltcheva S."/>
            <person name="Morgado L.N."/>
            <person name="Niskanen T."/>
            <person name="Noordeloos M.E."/>
            <person name="Ohm R.A."/>
            <person name="Ortiz-Santana B."/>
            <person name="Ovrebo C."/>
            <person name="Racz N."/>
            <person name="Riley R."/>
            <person name="Savchenko A."/>
            <person name="Shiryaev A."/>
            <person name="Soop K."/>
            <person name="Spirin V."/>
            <person name="Szebenyi C."/>
            <person name="Tomsovsky M."/>
            <person name="Tulloss R.E."/>
            <person name="Uehling J."/>
            <person name="Grigoriev I.V."/>
            <person name="Vagvolgyi C."/>
            <person name="Papp T."/>
            <person name="Martin F.M."/>
            <person name="Miettinen O."/>
            <person name="Hibbett D.S."/>
            <person name="Nagy L.G."/>
        </authorList>
    </citation>
    <scope>NUCLEOTIDE SEQUENCE [LARGE SCALE GENOMIC DNA]</scope>
    <source>
        <strain evidence="1 2">CBS 962.96</strain>
    </source>
</reference>
<keyword evidence="2" id="KW-1185">Reference proteome</keyword>
<evidence type="ECO:0000313" key="2">
    <source>
        <dbReference type="Proteomes" id="UP000297245"/>
    </source>
</evidence>
<dbReference type="AlphaFoldDB" id="A0A4S8L047"/>
<accession>A0A4S8L047</accession>
<gene>
    <name evidence="1" type="ORF">K435DRAFT_873047</name>
</gene>
<name>A0A4S8L047_DENBC</name>